<dbReference type="Pfam" id="PF14214">
    <property type="entry name" value="Helitron_like_N"/>
    <property type="match status" value="1"/>
</dbReference>
<evidence type="ECO:0000259" key="6">
    <source>
        <dbReference type="Pfam" id="PF21530"/>
    </source>
</evidence>
<keyword evidence="1" id="KW-0067">ATP-binding</keyword>
<organism evidence="7 8">
    <name type="scientific">Lactuca sativa</name>
    <name type="common">Garden lettuce</name>
    <dbReference type="NCBI Taxonomy" id="4236"/>
    <lineage>
        <taxon>Eukaryota</taxon>
        <taxon>Viridiplantae</taxon>
        <taxon>Streptophyta</taxon>
        <taxon>Embryophyta</taxon>
        <taxon>Tracheophyta</taxon>
        <taxon>Spermatophyta</taxon>
        <taxon>Magnoliopsida</taxon>
        <taxon>eudicotyledons</taxon>
        <taxon>Gunneridae</taxon>
        <taxon>Pentapetalae</taxon>
        <taxon>asterids</taxon>
        <taxon>campanulids</taxon>
        <taxon>Asterales</taxon>
        <taxon>Asteraceae</taxon>
        <taxon>Cichorioideae</taxon>
        <taxon>Cichorieae</taxon>
        <taxon>Lactucinae</taxon>
        <taxon>Lactuca</taxon>
    </lineage>
</organism>
<dbReference type="Gene3D" id="3.40.50.300">
    <property type="entry name" value="P-loop containing nucleotide triphosphate hydrolases"/>
    <property type="match status" value="1"/>
</dbReference>
<dbReference type="GO" id="GO:0016787">
    <property type="term" value="F:hydrolase activity"/>
    <property type="evidence" value="ECO:0007669"/>
    <property type="project" value="UniProtKB-KW"/>
</dbReference>
<feature type="compositionally biased region" description="Low complexity" evidence="2">
    <location>
        <begin position="1343"/>
        <end position="1354"/>
    </location>
</feature>
<sequence length="1398" mass="158079">MLMYYLFIMTVVIALVYAISVVLYFGLSKEFFDILELITHVILIVVDRVDEEINKSHAPYVFKVSGQISHWIGSLYPQDGGPPRFLQLYMCDIENEVVNRIRAFREDNNVVLSADIVACLSDMLTANNEYVRTFKTAKEISQSMSLDSYAVRLFNTIPDRRYGPPVAGTLGCIVCGDDVGGASYDVVIYSKTGLPQRISKLHPSYMPLMYPLLFPYGEAGWSPQLQIHNQSSGQDKNLTNNMFYSYQIHDRLGVYSLLLRGRRLFQQYLVDAYTFIEQSRLDYIEHHQQQLRSEYVTDIYDALSRGDTDTPVIGRCVFLPASFVGGPRYMYKHYQDALAICRVHGKPQYFITFTCNVKWPEYRRYTSTIGQGNIQDRPDIIARVFRIKVDALVDFLKEDKTFGDVDAQFQKRRLPHCHLLHWVASPFKIYEPADVDKYITAELPDPTTEVALYRTVTTCMLHGPCGLLNMGAPCMRDNKCSKRFPKAFMSSTTFDDNGYVHYRRHVGGVDRVQFVLQRSESTVEIASSSNLPFVNEINTFLDGRYICPHEAAWRILNFPIHECDPAVQVLAIHLDGMQTTIFNGNTQLSLVVNNPTFAVTTLTEWMNNNRIDIRGVNLTYLDYPTKFRWNASSKRWSHRFKANSTSIGRLAYVHPTAGELFYLRILLCHQKGCISYDDIRTVHGITHSTFRAACEALGLTGDDREWLAAFTEASSWATASEMQSLFCHLLLFCDVGSPFLLWESAKSKMGDDIHRELTLESPTPELNLHDDIVEQQILLEIQKLLLASTPSRSLADFGLPLPSPSLLALNPDQIRIYEDIVNAEQNQKQLLLFVYGHGGTGKTYLWTTILSYFRSIGKIVLAVAASDNTTIPSYSLSEFASWLLDIGNGNIGVPDATDPENTKVIDIPPKFIIDTTKGLQSLIDFVYGSEILANPSPENLLERAIICPKNETADKVNAFISLKNTGHQIVYNSCDSVILHTQDTIELDTLYPQEYLNKLEFSGVPTHELLLKINTPIMLLRNINQKEGLCNGTRLIVSQLLPFVIEAFIITGTSVGKRVYIPRIKFVHNTSDLPFIFTRKQFLVKGDAIQVLGQRADQSYVESSLLVSQCYQIKDYTCTNVDPYQKFISNPFQINVGAASTIEEIPDDDSIPRTNFHFYSRSHLNTIADKNIEYPDMPIILWKECIESTDKFNGKELTSHSNPVVVALTNMKATLYTDSKDNYLQHPPHLLYQQLYNNSTVWNTLILCYKIAAVIADATNSTTIFMSDDATRSLTNTSVQEMLNKHPDDTKKVLPSTIEQLKGSTRNMFIECSKSSSSNNILPIITKLTTCEILENPAISPLTTTVTPTTTKHTGINNKDETTPKKSRKTGKRLPLGPTVDVPKTSPQKQKKKNKEQG</sequence>
<dbReference type="InterPro" id="IPR027417">
    <property type="entry name" value="P-loop_NTPase"/>
</dbReference>
<comment type="catalytic activity">
    <reaction evidence="1">
        <text>ATP + H2O = ADP + phosphate + H(+)</text>
        <dbReference type="Rhea" id="RHEA:13065"/>
        <dbReference type="ChEBI" id="CHEBI:15377"/>
        <dbReference type="ChEBI" id="CHEBI:15378"/>
        <dbReference type="ChEBI" id="CHEBI:30616"/>
        <dbReference type="ChEBI" id="CHEBI:43474"/>
        <dbReference type="ChEBI" id="CHEBI:456216"/>
        <dbReference type="EC" id="5.6.2.3"/>
    </reaction>
</comment>
<gene>
    <name evidence="7" type="ORF">LSAT_V11C700387440</name>
</gene>
<feature type="transmembrane region" description="Helical" evidence="3">
    <location>
        <begin position="5"/>
        <end position="27"/>
    </location>
</feature>
<comment type="cofactor">
    <cofactor evidence="1">
        <name>Mg(2+)</name>
        <dbReference type="ChEBI" id="CHEBI:18420"/>
    </cofactor>
</comment>
<dbReference type="Proteomes" id="UP000235145">
    <property type="component" value="Unassembled WGS sequence"/>
</dbReference>
<evidence type="ECO:0000313" key="8">
    <source>
        <dbReference type="Proteomes" id="UP000235145"/>
    </source>
</evidence>
<dbReference type="InterPro" id="IPR049163">
    <property type="entry name" value="Pif1-like_2B_dom"/>
</dbReference>
<reference evidence="7 8" key="1">
    <citation type="journal article" date="2017" name="Nat. Commun.">
        <title>Genome assembly with in vitro proximity ligation data and whole-genome triplication in lettuce.</title>
        <authorList>
            <person name="Reyes-Chin-Wo S."/>
            <person name="Wang Z."/>
            <person name="Yang X."/>
            <person name="Kozik A."/>
            <person name="Arikit S."/>
            <person name="Song C."/>
            <person name="Xia L."/>
            <person name="Froenicke L."/>
            <person name="Lavelle D.O."/>
            <person name="Truco M.J."/>
            <person name="Xia R."/>
            <person name="Zhu S."/>
            <person name="Xu C."/>
            <person name="Xu H."/>
            <person name="Xu X."/>
            <person name="Cox K."/>
            <person name="Korf I."/>
            <person name="Meyers B.C."/>
            <person name="Michelmore R.W."/>
        </authorList>
    </citation>
    <scope>NUCLEOTIDE SEQUENCE [LARGE SCALE GENOMIC DNA]</scope>
    <source>
        <strain evidence="8">cv. Salinas</strain>
        <tissue evidence="7">Seedlings</tissue>
    </source>
</reference>
<keyword evidence="3" id="KW-0812">Transmembrane</keyword>
<comment type="similarity">
    <text evidence="1">Belongs to the helicase family.</text>
</comment>
<dbReference type="InterPro" id="IPR025476">
    <property type="entry name" value="Helitron_helicase-like"/>
</dbReference>
<keyword evidence="8" id="KW-1185">Reference proteome</keyword>
<dbReference type="GO" id="GO:0006281">
    <property type="term" value="P:DNA repair"/>
    <property type="evidence" value="ECO:0007669"/>
    <property type="project" value="UniProtKB-KW"/>
</dbReference>
<dbReference type="Pfam" id="PF05970">
    <property type="entry name" value="PIF1"/>
    <property type="match status" value="1"/>
</dbReference>
<keyword evidence="1" id="KW-0347">Helicase</keyword>
<feature type="region of interest" description="Disordered" evidence="2">
    <location>
        <begin position="1342"/>
        <end position="1398"/>
    </location>
</feature>
<dbReference type="GO" id="GO:0006310">
    <property type="term" value="P:DNA recombination"/>
    <property type="evidence" value="ECO:0007669"/>
    <property type="project" value="UniProtKB-KW"/>
</dbReference>
<evidence type="ECO:0000256" key="1">
    <source>
        <dbReference type="RuleBase" id="RU363044"/>
    </source>
</evidence>
<dbReference type="InterPro" id="IPR010285">
    <property type="entry name" value="DNA_helicase_pif1-like_DEAD"/>
</dbReference>
<dbReference type="PANTHER" id="PTHR10492">
    <property type="match status" value="1"/>
</dbReference>
<keyword evidence="3" id="KW-1133">Transmembrane helix</keyword>
<dbReference type="GO" id="GO:0005524">
    <property type="term" value="F:ATP binding"/>
    <property type="evidence" value="ECO:0007669"/>
    <property type="project" value="UniProtKB-KW"/>
</dbReference>
<keyword evidence="1" id="KW-0233">DNA recombination</keyword>
<dbReference type="GO" id="GO:0000723">
    <property type="term" value="P:telomere maintenance"/>
    <property type="evidence" value="ECO:0007669"/>
    <property type="project" value="InterPro"/>
</dbReference>
<feature type="domain" description="Helitron helicase-like" evidence="5">
    <location>
        <begin position="243"/>
        <end position="420"/>
    </location>
</feature>
<feature type="compositionally biased region" description="Basic residues" evidence="2">
    <location>
        <begin position="1389"/>
        <end position="1398"/>
    </location>
</feature>
<dbReference type="EMBL" id="NBSK02000007">
    <property type="protein sequence ID" value="KAJ0198246.1"/>
    <property type="molecule type" value="Genomic_DNA"/>
</dbReference>
<accession>A0A9R1X3U6</accession>
<keyword evidence="3" id="KW-0472">Membrane</keyword>
<keyword evidence="1" id="KW-0234">DNA repair</keyword>
<name>A0A9R1X3U6_LACSA</name>
<feature type="domain" description="DNA helicase Pif1-like DEAD-box helicase" evidence="4">
    <location>
        <begin position="809"/>
        <end position="866"/>
    </location>
</feature>
<keyword evidence="1" id="KW-0227">DNA damage</keyword>
<keyword evidence="1" id="KW-0378">Hydrolase</keyword>
<proteinExistence type="inferred from homology"/>
<dbReference type="SUPFAM" id="SSF52540">
    <property type="entry name" value="P-loop containing nucleoside triphosphate hydrolases"/>
    <property type="match status" value="2"/>
</dbReference>
<evidence type="ECO:0000256" key="2">
    <source>
        <dbReference type="SAM" id="MobiDB-lite"/>
    </source>
</evidence>
<evidence type="ECO:0000259" key="5">
    <source>
        <dbReference type="Pfam" id="PF14214"/>
    </source>
</evidence>
<dbReference type="GO" id="GO:0043139">
    <property type="term" value="F:5'-3' DNA helicase activity"/>
    <property type="evidence" value="ECO:0007669"/>
    <property type="project" value="UniProtKB-EC"/>
</dbReference>
<feature type="domain" description="DNA helicase Pif1-like 2B" evidence="6">
    <location>
        <begin position="994"/>
        <end position="1040"/>
    </location>
</feature>
<keyword evidence="1" id="KW-0547">Nucleotide-binding</keyword>
<dbReference type="Pfam" id="PF21530">
    <property type="entry name" value="Pif1_2B_dom"/>
    <property type="match status" value="1"/>
</dbReference>
<evidence type="ECO:0000313" key="7">
    <source>
        <dbReference type="EMBL" id="KAJ0198246.1"/>
    </source>
</evidence>
<comment type="caution">
    <text evidence="7">The sequence shown here is derived from an EMBL/GenBank/DDBJ whole genome shotgun (WGS) entry which is preliminary data.</text>
</comment>
<dbReference type="PANTHER" id="PTHR10492:SF96">
    <property type="entry name" value="ATP-DEPENDENT DNA HELICASE"/>
    <property type="match status" value="1"/>
</dbReference>
<evidence type="ECO:0000259" key="4">
    <source>
        <dbReference type="Pfam" id="PF05970"/>
    </source>
</evidence>
<evidence type="ECO:0000256" key="3">
    <source>
        <dbReference type="SAM" id="Phobius"/>
    </source>
</evidence>
<dbReference type="EC" id="5.6.2.3" evidence="1"/>
<protein>
    <recommendedName>
        <fullName evidence="1">ATP-dependent DNA helicase</fullName>
        <ecNumber evidence="1">5.6.2.3</ecNumber>
    </recommendedName>
</protein>